<dbReference type="AlphaFoldDB" id="A0A1Y5Y983"/>
<reference evidence="1 2" key="1">
    <citation type="submission" date="2017-04" db="EMBL/GenBank/DDBJ databases">
        <authorList>
            <person name="Afonso C.L."/>
            <person name="Miller P.J."/>
            <person name="Scott M.A."/>
            <person name="Spackman E."/>
            <person name="Goraichik I."/>
            <person name="Dimitrov K.M."/>
            <person name="Suarez D.L."/>
            <person name="Swayne D.E."/>
        </authorList>
    </citation>
    <scope>NUCLEOTIDE SEQUENCE [LARGE SCALE GENOMIC DNA]</scope>
    <source>
        <strain evidence="1 2">DSM 43828</strain>
    </source>
</reference>
<proteinExistence type="predicted"/>
<name>A0A1Y5Y983_KIBAR</name>
<dbReference type="RefSeq" id="WP_084434731.1">
    <property type="nucleotide sequence ID" value="NZ_FWXV01000020.1"/>
</dbReference>
<accession>A0A1Y5Y983</accession>
<keyword evidence="2" id="KW-1185">Reference proteome</keyword>
<dbReference type="Proteomes" id="UP000192674">
    <property type="component" value="Unassembled WGS sequence"/>
</dbReference>
<protein>
    <submittedName>
        <fullName evidence="1">Uncharacterized protein</fullName>
    </submittedName>
</protein>
<evidence type="ECO:0000313" key="1">
    <source>
        <dbReference type="EMBL" id="SMD27136.1"/>
    </source>
</evidence>
<dbReference type="EMBL" id="FWXV01000020">
    <property type="protein sequence ID" value="SMD27136.1"/>
    <property type="molecule type" value="Genomic_DNA"/>
</dbReference>
<organism evidence="1 2">
    <name type="scientific">Kibdelosporangium aridum</name>
    <dbReference type="NCBI Taxonomy" id="2030"/>
    <lineage>
        <taxon>Bacteria</taxon>
        <taxon>Bacillati</taxon>
        <taxon>Actinomycetota</taxon>
        <taxon>Actinomycetes</taxon>
        <taxon>Pseudonocardiales</taxon>
        <taxon>Pseudonocardiaceae</taxon>
        <taxon>Kibdelosporangium</taxon>
    </lineage>
</organism>
<evidence type="ECO:0000313" key="2">
    <source>
        <dbReference type="Proteomes" id="UP000192674"/>
    </source>
</evidence>
<gene>
    <name evidence="1" type="ORF">SAMN05661093_10733</name>
</gene>
<sequence>MRNPTVASVMTRNPCTLLSDKEIGAVPVVCQHHQEVLETAMLTSELAGACLPRPGDRWAALPTST</sequence>